<evidence type="ECO:0000313" key="1">
    <source>
        <dbReference type="EMBL" id="WBE26436.1"/>
    </source>
</evidence>
<sequence>MSDEEQRAAVTEEVLDDSLAYEKAQQAKQEDNPLAAITAMRLEQLAVCRLRSKEEMQAMQDQLQSTKAVEDSHE</sequence>
<dbReference type="EMBL" id="CP114976">
    <property type="protein sequence ID" value="WBE26436.1"/>
    <property type="molecule type" value="Genomic_DNA"/>
</dbReference>
<organism evidence="1 2">
    <name type="scientific">Denitrificimonas caeni</name>
    <dbReference type="NCBI Taxonomy" id="521720"/>
    <lineage>
        <taxon>Bacteria</taxon>
        <taxon>Pseudomonadati</taxon>
        <taxon>Pseudomonadota</taxon>
        <taxon>Gammaproteobacteria</taxon>
        <taxon>Pseudomonadales</taxon>
        <taxon>Pseudomonadaceae</taxon>
        <taxon>Denitrificimonas</taxon>
    </lineage>
</organism>
<reference evidence="1 2" key="1">
    <citation type="submission" date="2022-12" db="EMBL/GenBank/DDBJ databases">
        <title>Coexistence and Characterization of a Novel Tigecycline Resistance gene tet(X) variant and blaNDM-1 in a Pseudomonas caeni Isolate of Chicken Origin.</title>
        <authorList>
            <person name="Lu X."/>
            <person name="Zhang L."/>
            <person name="Li R."/>
            <person name="Wang Z."/>
        </authorList>
    </citation>
    <scope>NUCLEOTIDE SEQUENCE [LARGE SCALE GENOMIC DNA]</scope>
    <source>
        <strain evidence="1 2">CE14</strain>
    </source>
</reference>
<protein>
    <submittedName>
        <fullName evidence="1">Uncharacterized protein</fullName>
    </submittedName>
</protein>
<gene>
    <name evidence="1" type="ORF">O6P33_06350</name>
</gene>
<dbReference type="Proteomes" id="UP001212189">
    <property type="component" value="Chromosome"/>
</dbReference>
<dbReference type="AlphaFoldDB" id="A0AAE9VQI2"/>
<keyword evidence="2" id="KW-1185">Reference proteome</keyword>
<dbReference type="RefSeq" id="WP_269819358.1">
    <property type="nucleotide sequence ID" value="NZ_CP114976.1"/>
</dbReference>
<proteinExistence type="predicted"/>
<accession>A0AAE9VQI2</accession>
<dbReference type="KEGG" id="dce:O6P33_06350"/>
<name>A0AAE9VQI2_9GAMM</name>
<evidence type="ECO:0000313" key="2">
    <source>
        <dbReference type="Proteomes" id="UP001212189"/>
    </source>
</evidence>